<accession>A0A0J7L3G1</accession>
<dbReference type="PaxDb" id="67767-A0A0J7L3G1"/>
<dbReference type="EMBL" id="LBMM01000826">
    <property type="protein sequence ID" value="KMQ97412.1"/>
    <property type="molecule type" value="Genomic_DNA"/>
</dbReference>
<dbReference type="Proteomes" id="UP000036403">
    <property type="component" value="Unassembled WGS sequence"/>
</dbReference>
<reference evidence="1 2" key="1">
    <citation type="submission" date="2015-04" db="EMBL/GenBank/DDBJ databases">
        <title>Lasius niger genome sequencing.</title>
        <authorList>
            <person name="Konorov E.A."/>
            <person name="Nikitin M.A."/>
            <person name="Kirill M.V."/>
            <person name="Chang P."/>
        </authorList>
    </citation>
    <scope>NUCLEOTIDE SEQUENCE [LARGE SCALE GENOMIC DNA]</scope>
    <source>
        <tissue evidence="1">Whole</tissue>
    </source>
</reference>
<organism evidence="1 2">
    <name type="scientific">Lasius niger</name>
    <name type="common">Black garden ant</name>
    <dbReference type="NCBI Taxonomy" id="67767"/>
    <lineage>
        <taxon>Eukaryota</taxon>
        <taxon>Metazoa</taxon>
        <taxon>Ecdysozoa</taxon>
        <taxon>Arthropoda</taxon>
        <taxon>Hexapoda</taxon>
        <taxon>Insecta</taxon>
        <taxon>Pterygota</taxon>
        <taxon>Neoptera</taxon>
        <taxon>Endopterygota</taxon>
        <taxon>Hymenoptera</taxon>
        <taxon>Apocrita</taxon>
        <taxon>Aculeata</taxon>
        <taxon>Formicoidea</taxon>
        <taxon>Formicidae</taxon>
        <taxon>Formicinae</taxon>
        <taxon>Lasius</taxon>
        <taxon>Lasius</taxon>
    </lineage>
</organism>
<dbReference type="OrthoDB" id="7617264at2759"/>
<protein>
    <recommendedName>
        <fullName evidence="3">Reverse transcriptase</fullName>
    </recommendedName>
</protein>
<name>A0A0J7L3G1_LASNI</name>
<evidence type="ECO:0000313" key="2">
    <source>
        <dbReference type="Proteomes" id="UP000036403"/>
    </source>
</evidence>
<proteinExistence type="predicted"/>
<gene>
    <name evidence="1" type="ORF">RF55_2255</name>
</gene>
<comment type="caution">
    <text evidence="1">The sequence shown here is derived from an EMBL/GenBank/DDBJ whole genome shotgun (WGS) entry which is preliminary data.</text>
</comment>
<keyword evidence="2" id="KW-1185">Reference proteome</keyword>
<sequence>MKEVGKRDWEVQRQVEECKIKEAKYNKKYKDLEPLLEGPRYLRKVCLDKGNTGDNVRALLRLRCGNMEDRNKYWLEDETKLCVFCGTGEDCINHYVKECDATKDWFSELGKNYKDIEERIWSDEIDNTKGRILRKLWEKEIIKNRKERL</sequence>
<dbReference type="AlphaFoldDB" id="A0A0J7L3G1"/>
<evidence type="ECO:0008006" key="3">
    <source>
        <dbReference type="Google" id="ProtNLM"/>
    </source>
</evidence>
<evidence type="ECO:0000313" key="1">
    <source>
        <dbReference type="EMBL" id="KMQ97412.1"/>
    </source>
</evidence>
<dbReference type="STRING" id="67767.A0A0J7L3G1"/>